<protein>
    <submittedName>
        <fullName evidence="1">Uncharacterized protein</fullName>
    </submittedName>
</protein>
<name>A0ABD0B8X0_AERCA</name>
<dbReference type="AlphaFoldDB" id="A0ABD0B8X0"/>
<accession>A0ABD0B8X0</accession>
<dbReference type="Proteomes" id="UP000737420">
    <property type="component" value="Unassembled WGS sequence"/>
</dbReference>
<organism evidence="1 2">
    <name type="scientific">Aeromonas caviae</name>
    <name type="common">Aeromonas punctata</name>
    <dbReference type="NCBI Taxonomy" id="648"/>
    <lineage>
        <taxon>Bacteria</taxon>
        <taxon>Pseudomonadati</taxon>
        <taxon>Pseudomonadota</taxon>
        <taxon>Gammaproteobacteria</taxon>
        <taxon>Aeromonadales</taxon>
        <taxon>Aeromonadaceae</taxon>
        <taxon>Aeromonas</taxon>
    </lineage>
</organism>
<dbReference type="EMBL" id="BPOP01000027">
    <property type="protein sequence ID" value="GJB92633.1"/>
    <property type="molecule type" value="Genomic_DNA"/>
</dbReference>
<evidence type="ECO:0000313" key="1">
    <source>
        <dbReference type="EMBL" id="GJB92633.1"/>
    </source>
</evidence>
<proteinExistence type="predicted"/>
<reference evidence="1 2" key="1">
    <citation type="submission" date="2021-07" db="EMBL/GenBank/DDBJ databases">
        <title>Draft genome sequence of carbapenem-resistant Aeromonas spp. in Japan.</title>
        <authorList>
            <person name="Maehana S."/>
            <person name="Suzuki M."/>
            <person name="Kitasato H."/>
        </authorList>
    </citation>
    <scope>NUCLEOTIDE SEQUENCE [LARGE SCALE GENOMIC DNA]</scope>
    <source>
        <strain evidence="1 2">KAM382</strain>
    </source>
</reference>
<comment type="caution">
    <text evidence="1">The sequence shown here is derived from an EMBL/GenBank/DDBJ whole genome shotgun (WGS) entry which is preliminary data.</text>
</comment>
<evidence type="ECO:0000313" key="2">
    <source>
        <dbReference type="Proteomes" id="UP000737420"/>
    </source>
</evidence>
<sequence length="67" mass="7061">MVAVGIVDDLEAVEIEKQQGEAALAVLALLDALLQAVGKQQPVRQPGQAVMERQLEQLVVGLVQGGE</sequence>
<gene>
    <name evidence="1" type="ORF">KAM382_26940</name>
</gene>